<evidence type="ECO:0000313" key="3">
    <source>
        <dbReference type="WBParaSite" id="nRc.2.0.1.t16194-RA"/>
    </source>
</evidence>
<name>A0A915IS38_ROMCU</name>
<evidence type="ECO:0000256" key="1">
    <source>
        <dbReference type="SAM" id="MobiDB-lite"/>
    </source>
</evidence>
<reference evidence="3" key="1">
    <citation type="submission" date="2022-11" db="UniProtKB">
        <authorList>
            <consortium name="WormBaseParasite"/>
        </authorList>
    </citation>
    <scope>IDENTIFICATION</scope>
</reference>
<dbReference type="AlphaFoldDB" id="A0A915IS38"/>
<sequence>MILKLDYCEDNMVSIELRGWHGIFNSGPPEVKLYSIKSTIMPLMAHNFCTIESVKNGIDKCCGDNKLSPCLRLLVEYTVFNEKAESELEKTGSEEMQFLNLGLRLTVADVKGMTQRVMYLKATAACESVVDVSGYGHQDTPPHNNNTSVHVYQNITAKQRRDS</sequence>
<proteinExistence type="predicted"/>
<organism evidence="2 3">
    <name type="scientific">Romanomermis culicivorax</name>
    <name type="common">Nematode worm</name>
    <dbReference type="NCBI Taxonomy" id="13658"/>
    <lineage>
        <taxon>Eukaryota</taxon>
        <taxon>Metazoa</taxon>
        <taxon>Ecdysozoa</taxon>
        <taxon>Nematoda</taxon>
        <taxon>Enoplea</taxon>
        <taxon>Dorylaimia</taxon>
        <taxon>Mermithida</taxon>
        <taxon>Mermithoidea</taxon>
        <taxon>Mermithidae</taxon>
        <taxon>Romanomermis</taxon>
    </lineage>
</organism>
<keyword evidence="2" id="KW-1185">Reference proteome</keyword>
<protein>
    <submittedName>
        <fullName evidence="3">Uncharacterized protein</fullName>
    </submittedName>
</protein>
<dbReference type="WBParaSite" id="nRc.2.0.1.t16194-RA">
    <property type="protein sequence ID" value="nRc.2.0.1.t16194-RA"/>
    <property type="gene ID" value="nRc.2.0.1.g16194"/>
</dbReference>
<feature type="compositionally biased region" description="Polar residues" evidence="1">
    <location>
        <begin position="141"/>
        <end position="157"/>
    </location>
</feature>
<accession>A0A915IS38</accession>
<evidence type="ECO:0000313" key="2">
    <source>
        <dbReference type="Proteomes" id="UP000887565"/>
    </source>
</evidence>
<dbReference type="Proteomes" id="UP000887565">
    <property type="component" value="Unplaced"/>
</dbReference>
<feature type="region of interest" description="Disordered" evidence="1">
    <location>
        <begin position="136"/>
        <end position="163"/>
    </location>
</feature>